<evidence type="ECO:0000313" key="3">
    <source>
        <dbReference type="WBParaSite" id="PDA_v2.g7308.t1"/>
    </source>
</evidence>
<organism evidence="2 3">
    <name type="scientific">Panagrolaimus davidi</name>
    <dbReference type="NCBI Taxonomy" id="227884"/>
    <lineage>
        <taxon>Eukaryota</taxon>
        <taxon>Metazoa</taxon>
        <taxon>Ecdysozoa</taxon>
        <taxon>Nematoda</taxon>
        <taxon>Chromadorea</taxon>
        <taxon>Rhabditida</taxon>
        <taxon>Tylenchina</taxon>
        <taxon>Panagrolaimomorpha</taxon>
        <taxon>Panagrolaimoidea</taxon>
        <taxon>Panagrolaimidae</taxon>
        <taxon>Panagrolaimus</taxon>
    </lineage>
</organism>
<keyword evidence="2" id="KW-1185">Reference proteome</keyword>
<name>A0A914QTA8_9BILA</name>
<evidence type="ECO:0000313" key="2">
    <source>
        <dbReference type="Proteomes" id="UP000887578"/>
    </source>
</evidence>
<protein>
    <submittedName>
        <fullName evidence="3">NADH dehydrogenase subunit 6</fullName>
    </submittedName>
</protein>
<keyword evidence="1" id="KW-1133">Transmembrane helix</keyword>
<dbReference type="WBParaSite" id="PDA_v2.g7308.t1">
    <property type="protein sequence ID" value="PDA_v2.g7308.t1"/>
    <property type="gene ID" value="PDA_v2.g7308"/>
</dbReference>
<dbReference type="Proteomes" id="UP000887578">
    <property type="component" value="Unplaced"/>
</dbReference>
<dbReference type="AlphaFoldDB" id="A0A914QTA8"/>
<feature type="transmembrane region" description="Helical" evidence="1">
    <location>
        <begin position="92"/>
        <end position="112"/>
    </location>
</feature>
<keyword evidence="1" id="KW-0472">Membrane</keyword>
<reference evidence="3" key="1">
    <citation type="submission" date="2022-11" db="UniProtKB">
        <authorList>
            <consortium name="WormBaseParasite"/>
        </authorList>
    </citation>
    <scope>IDENTIFICATION</scope>
</reference>
<proteinExistence type="predicted"/>
<sequence length="251" mass="28520">MSTTSEAGPITQFLRRTFHDPATNKLLSTGLKIYLIFSAIHHIRSERILIPAYVVYGTSLQSTMAMTLALMNLSGFVFAADSYRTLLMMQKYLLIAVAIHSFLALLSFSLIYGRFTVVEEKWFFVDGVKEAPQHYYPNMISKHIGPVITTTDDPLNSTLPHYSHKVYYEKYAHAVIDLPYAFALTVFAFVISFIRILPAAMPSKPNTNNEIVVPDSFEQMPTDNSDKKFNNLPTVIEFLQNPNENKKHLPF</sequence>
<keyword evidence="1" id="KW-0812">Transmembrane</keyword>
<accession>A0A914QTA8</accession>
<feature type="transmembrane region" description="Helical" evidence="1">
    <location>
        <begin position="178"/>
        <end position="197"/>
    </location>
</feature>
<evidence type="ECO:0000256" key="1">
    <source>
        <dbReference type="SAM" id="Phobius"/>
    </source>
</evidence>
<feature type="transmembrane region" description="Helical" evidence="1">
    <location>
        <begin position="60"/>
        <end position="80"/>
    </location>
</feature>